<comment type="caution">
    <text evidence="15">The sequence shown here is derived from an EMBL/GenBank/DDBJ whole genome shotgun (WGS) entry which is preliminary data.</text>
</comment>
<protein>
    <recommendedName>
        <fullName evidence="3">non-specific serine/threonine protein kinase</fullName>
        <ecNumber evidence="3">2.7.11.1</ecNumber>
    </recommendedName>
</protein>
<keyword evidence="7" id="KW-0808">Transferase</keyword>
<dbReference type="AlphaFoldDB" id="A0A2P6TR28"/>
<name>A0A2P6TR28_CHLSO</name>
<dbReference type="EMBL" id="LHPG02000008">
    <property type="protein sequence ID" value="PRW56520.1"/>
    <property type="molecule type" value="Genomic_DNA"/>
</dbReference>
<evidence type="ECO:0000256" key="7">
    <source>
        <dbReference type="ARBA" id="ARBA00022679"/>
    </source>
</evidence>
<evidence type="ECO:0000256" key="10">
    <source>
        <dbReference type="ARBA" id="ARBA00022840"/>
    </source>
</evidence>
<proteinExistence type="inferred from homology"/>
<feature type="region of interest" description="Disordered" evidence="11">
    <location>
        <begin position="730"/>
        <end position="786"/>
    </location>
</feature>
<evidence type="ECO:0000256" key="5">
    <source>
        <dbReference type="ARBA" id="ARBA00022543"/>
    </source>
</evidence>
<evidence type="ECO:0000256" key="4">
    <source>
        <dbReference type="ARBA" id="ARBA00022527"/>
    </source>
</evidence>
<keyword evidence="9" id="KW-0418">Kinase</keyword>
<feature type="compositionally biased region" description="Low complexity" evidence="11">
    <location>
        <begin position="737"/>
        <end position="762"/>
    </location>
</feature>
<keyword evidence="6" id="KW-0716">Sensory transduction</keyword>
<dbReference type="Pfam" id="PF13426">
    <property type="entry name" value="PAS_9"/>
    <property type="match status" value="2"/>
</dbReference>
<dbReference type="PANTHER" id="PTHR45637">
    <property type="entry name" value="FLIPPASE KINASE 1-RELATED"/>
    <property type="match status" value="1"/>
</dbReference>
<feature type="domain" description="PAC" evidence="14">
    <location>
        <begin position="71"/>
        <end position="125"/>
    </location>
</feature>
<dbReference type="InterPro" id="IPR000719">
    <property type="entry name" value="Prot_kinase_dom"/>
</dbReference>
<dbReference type="InterPro" id="IPR011009">
    <property type="entry name" value="Kinase-like_dom_sf"/>
</dbReference>
<dbReference type="GO" id="GO:0005524">
    <property type="term" value="F:ATP binding"/>
    <property type="evidence" value="ECO:0007669"/>
    <property type="project" value="UniProtKB-KW"/>
</dbReference>
<dbReference type="NCBIfam" id="TIGR00229">
    <property type="entry name" value="sensory_box"/>
    <property type="match status" value="2"/>
</dbReference>
<dbReference type="InterPro" id="IPR001610">
    <property type="entry name" value="PAC"/>
</dbReference>
<evidence type="ECO:0000256" key="2">
    <source>
        <dbReference type="ARBA" id="ARBA00009903"/>
    </source>
</evidence>
<evidence type="ECO:0000256" key="8">
    <source>
        <dbReference type="ARBA" id="ARBA00022741"/>
    </source>
</evidence>
<organism evidence="15 16">
    <name type="scientific">Chlorella sorokiniana</name>
    <name type="common">Freshwater green alga</name>
    <dbReference type="NCBI Taxonomy" id="3076"/>
    <lineage>
        <taxon>Eukaryota</taxon>
        <taxon>Viridiplantae</taxon>
        <taxon>Chlorophyta</taxon>
        <taxon>core chlorophytes</taxon>
        <taxon>Trebouxiophyceae</taxon>
        <taxon>Chlorellales</taxon>
        <taxon>Chlorellaceae</taxon>
        <taxon>Chlorella clade</taxon>
        <taxon>Chlorella</taxon>
    </lineage>
</organism>
<dbReference type="STRING" id="3076.A0A2P6TR28"/>
<feature type="domain" description="Protein kinase" evidence="12">
    <location>
        <begin position="377"/>
        <end position="709"/>
    </location>
</feature>
<dbReference type="CDD" id="cd00130">
    <property type="entry name" value="PAS"/>
    <property type="match status" value="2"/>
</dbReference>
<dbReference type="InterPro" id="IPR000014">
    <property type="entry name" value="PAS"/>
</dbReference>
<feature type="region of interest" description="Disordered" evidence="11">
    <location>
        <begin position="559"/>
        <end position="591"/>
    </location>
</feature>
<evidence type="ECO:0000256" key="11">
    <source>
        <dbReference type="SAM" id="MobiDB-lite"/>
    </source>
</evidence>
<comment type="similarity">
    <text evidence="2">Belongs to the protein kinase superfamily. AGC Ser/Thr protein kinase family.</text>
</comment>
<dbReference type="InterPro" id="IPR035965">
    <property type="entry name" value="PAS-like_dom_sf"/>
</dbReference>
<dbReference type="PROSITE" id="PS50011">
    <property type="entry name" value="PROTEIN_KINASE_DOM"/>
    <property type="match status" value="1"/>
</dbReference>
<keyword evidence="5" id="KW-0600">Photoreceptor protein</keyword>
<keyword evidence="4" id="KW-0723">Serine/threonine-protein kinase</keyword>
<feature type="domain" description="PAC" evidence="14">
    <location>
        <begin position="263"/>
        <end position="317"/>
    </location>
</feature>
<evidence type="ECO:0000259" key="14">
    <source>
        <dbReference type="PROSITE" id="PS50113"/>
    </source>
</evidence>
<evidence type="ECO:0000259" key="13">
    <source>
        <dbReference type="PROSITE" id="PS50112"/>
    </source>
</evidence>
<dbReference type="GO" id="GO:0009882">
    <property type="term" value="F:blue light photoreceptor activity"/>
    <property type="evidence" value="ECO:0007669"/>
    <property type="project" value="UniProtKB-ARBA"/>
</dbReference>
<keyword evidence="5" id="KW-0675">Receptor</keyword>
<evidence type="ECO:0000259" key="12">
    <source>
        <dbReference type="PROSITE" id="PS50011"/>
    </source>
</evidence>
<sequence length="786" mass="84700">MTTALAKLRHTFVVADATQPDCPLVYASQGFYDMTGFSPEEVIGHNCRFLQGPNTDPEHVRKLRESVQNGTCVTVRLLNYRKDGTPFWNLLTMTPVKDDTGAVVKIVGVQLDVTDTTEGLEDAAHGVPVLVRYDYRLQDKLVTPAVDDVLLGLQEDDEAATTAGAAGAAAGGEAHRLSCSALLRQHHRGQLDLGTTMERMQHNFVVSDPTLPDCPIVFASDGFLELTGYRREEVLGHNCRFLQGPDTDRAEVERLKAAINNWEEVTVKLLNYNKSGKPFWNLLTVAPILDGKGHPRLLVGVLVDVTNISTEGVAAAEHQAATAVGQALGTMGWDGGDPWEHFETALAPAKPHQANDPAAAALRALVKEDGELRLERFRRIADLGAGDAGVVTLVELQPLDGMDAVGAGGAIGRHLFALKSMDKKAMEERNKVGRVRTEETILRSVDHPYLAKLYATIHTDTHLHFLLEYCSGGVLYDVLERSPDHCIPEAEAKSIAAEVLLALQYLHLRGFIYRDLKPENILIMPSGHCQLTDFDLSFTCGTNGASVAPELVPAAVAPVPAPGTPPGSTSGRGGSGSAMLRTSSTSLRSNGSAASPMLLAAQPSVRTNSLVGTEEYLAPEIIIGEGHDSMVDWWSFGILLYELMYGTTPFKSARRDTTFDNIVKRQPHFPHRGVSPEGRDLISKLLIKDPTQRLGAQAGADEVRQHPWFADFDWALGRHSEATLARAASRAGVPKCAPSKAASKAPAGTGSNGISGSRSSASPPTPKRAGEGGAVMGCFPLRRRRN</sequence>
<dbReference type="Gene3D" id="1.10.510.10">
    <property type="entry name" value="Transferase(Phosphotransferase) domain 1"/>
    <property type="match status" value="2"/>
</dbReference>
<dbReference type="SMART" id="SM00220">
    <property type="entry name" value="S_TKc"/>
    <property type="match status" value="1"/>
</dbReference>
<keyword evidence="8" id="KW-0547">Nucleotide-binding</keyword>
<gene>
    <name evidence="15" type="ORF">C2E21_4629</name>
</gene>
<evidence type="ECO:0000256" key="6">
    <source>
        <dbReference type="ARBA" id="ARBA00022606"/>
    </source>
</evidence>
<feature type="compositionally biased region" description="Polar residues" evidence="11">
    <location>
        <begin position="580"/>
        <end position="591"/>
    </location>
</feature>
<evidence type="ECO:0000256" key="3">
    <source>
        <dbReference type="ARBA" id="ARBA00012513"/>
    </source>
</evidence>
<dbReference type="GO" id="GO:0004674">
    <property type="term" value="F:protein serine/threonine kinase activity"/>
    <property type="evidence" value="ECO:0007669"/>
    <property type="project" value="UniProtKB-KW"/>
</dbReference>
<keyword evidence="10" id="KW-0067">ATP-binding</keyword>
<feature type="domain" description="PAS" evidence="13">
    <location>
        <begin position="1"/>
        <end position="70"/>
    </location>
</feature>
<keyword evidence="5" id="KW-0157">Chromophore</keyword>
<dbReference type="SUPFAM" id="SSF56112">
    <property type="entry name" value="Protein kinase-like (PK-like)"/>
    <property type="match status" value="1"/>
</dbReference>
<dbReference type="Proteomes" id="UP000239899">
    <property type="component" value="Unassembled WGS sequence"/>
</dbReference>
<dbReference type="InterPro" id="IPR000700">
    <property type="entry name" value="PAS-assoc_C"/>
</dbReference>
<accession>A0A2P6TR28</accession>
<evidence type="ECO:0000313" key="15">
    <source>
        <dbReference type="EMBL" id="PRW56520.1"/>
    </source>
</evidence>
<reference evidence="15 16" key="1">
    <citation type="journal article" date="2018" name="Plant J.">
        <title>Genome sequences of Chlorella sorokiniana UTEX 1602 and Micractinium conductrix SAG 241.80: implications to maltose excretion by a green alga.</title>
        <authorList>
            <person name="Arriola M.B."/>
            <person name="Velmurugan N."/>
            <person name="Zhang Y."/>
            <person name="Plunkett M.H."/>
            <person name="Hondzo H."/>
            <person name="Barney B.M."/>
        </authorList>
    </citation>
    <scope>NUCLEOTIDE SEQUENCE [LARGE SCALE GENOMIC DNA]</scope>
    <source>
        <strain evidence="16">UTEX 1602</strain>
    </source>
</reference>
<evidence type="ECO:0000313" key="16">
    <source>
        <dbReference type="Proteomes" id="UP000239899"/>
    </source>
</evidence>
<keyword evidence="16" id="KW-1185">Reference proteome</keyword>
<dbReference type="SMART" id="SM00086">
    <property type="entry name" value="PAC"/>
    <property type="match status" value="2"/>
</dbReference>
<dbReference type="Gene3D" id="3.30.450.20">
    <property type="entry name" value="PAS domain"/>
    <property type="match status" value="2"/>
</dbReference>
<evidence type="ECO:0000256" key="1">
    <source>
        <dbReference type="ARBA" id="ARBA00001917"/>
    </source>
</evidence>
<feature type="domain" description="PAS" evidence="13">
    <location>
        <begin position="216"/>
        <end position="262"/>
    </location>
</feature>
<dbReference type="Pfam" id="PF00069">
    <property type="entry name" value="Pkinase"/>
    <property type="match status" value="2"/>
</dbReference>
<dbReference type="OrthoDB" id="432483at2759"/>
<dbReference type="PROSITE" id="PS00108">
    <property type="entry name" value="PROTEIN_KINASE_ST"/>
    <property type="match status" value="1"/>
</dbReference>
<dbReference type="Gene3D" id="3.30.200.20">
    <property type="entry name" value="Phosphorylase Kinase, domain 1"/>
    <property type="match status" value="1"/>
</dbReference>
<dbReference type="InterPro" id="IPR008271">
    <property type="entry name" value="Ser/Thr_kinase_AS"/>
</dbReference>
<dbReference type="PROSITE" id="PS50113">
    <property type="entry name" value="PAC"/>
    <property type="match status" value="2"/>
</dbReference>
<evidence type="ECO:0000256" key="9">
    <source>
        <dbReference type="ARBA" id="ARBA00022777"/>
    </source>
</evidence>
<dbReference type="SUPFAM" id="SSF55785">
    <property type="entry name" value="PYP-like sensor domain (PAS domain)"/>
    <property type="match status" value="2"/>
</dbReference>
<dbReference type="EC" id="2.7.11.1" evidence="3"/>
<comment type="cofactor">
    <cofactor evidence="1">
        <name>FMN</name>
        <dbReference type="ChEBI" id="CHEBI:58210"/>
    </cofactor>
</comment>
<dbReference type="PROSITE" id="PS50112">
    <property type="entry name" value="PAS"/>
    <property type="match status" value="2"/>
</dbReference>